<evidence type="ECO:0000256" key="1">
    <source>
        <dbReference type="ARBA" id="ARBA00005254"/>
    </source>
</evidence>
<dbReference type="Pfam" id="PF00378">
    <property type="entry name" value="ECH_1"/>
    <property type="match status" value="1"/>
</dbReference>
<dbReference type="InterPro" id="IPR018376">
    <property type="entry name" value="Enoyl-CoA_hyd/isom_CS"/>
</dbReference>
<dbReference type="InParanoid" id="A0A804LAA2"/>
<dbReference type="InterPro" id="IPR001753">
    <property type="entry name" value="Enoyl-CoA_hydra/iso"/>
</dbReference>
<reference evidence="4" key="2">
    <citation type="submission" date="2021-05" db="UniProtKB">
        <authorList>
            <consortium name="EnsemblPlants"/>
        </authorList>
    </citation>
    <scope>IDENTIFICATION</scope>
    <source>
        <strain evidence="4">subsp. malaccensis</strain>
    </source>
</reference>
<proteinExistence type="inferred from homology"/>
<evidence type="ECO:0000256" key="2">
    <source>
        <dbReference type="RuleBase" id="RU003707"/>
    </source>
</evidence>
<dbReference type="SUPFAM" id="SSF52096">
    <property type="entry name" value="ClpP/crotonase"/>
    <property type="match status" value="1"/>
</dbReference>
<evidence type="ECO:0000313" key="3">
    <source>
        <dbReference type="EMBL" id="CAG1865253.1"/>
    </source>
</evidence>
<dbReference type="InterPro" id="IPR029045">
    <property type="entry name" value="ClpP/crotonase-like_dom_sf"/>
</dbReference>
<dbReference type="Gene3D" id="3.90.226.10">
    <property type="entry name" value="2-enoyl-CoA Hydratase, Chain A, domain 1"/>
    <property type="match status" value="1"/>
</dbReference>
<accession>A0A804LAA2</accession>
<dbReference type="CDD" id="cd06558">
    <property type="entry name" value="crotonase-like"/>
    <property type="match status" value="1"/>
</dbReference>
<dbReference type="PANTHER" id="PTHR11941:SF171">
    <property type="entry name" value="SD19268P"/>
    <property type="match status" value="1"/>
</dbReference>
<dbReference type="EMBL" id="HG996475">
    <property type="protein sequence ID" value="CAG1865253.1"/>
    <property type="molecule type" value="Genomic_DNA"/>
</dbReference>
<reference evidence="3" key="1">
    <citation type="submission" date="2021-03" db="EMBL/GenBank/DDBJ databases">
        <authorList>
            <consortium name="Genoscope - CEA"/>
            <person name="William W."/>
        </authorList>
    </citation>
    <scope>NUCLEOTIDE SEQUENCE</scope>
    <source>
        <strain evidence="3">Doubled-haploid Pahang</strain>
    </source>
</reference>
<name>A0A804LAA2_MUSAM</name>
<dbReference type="AlphaFoldDB" id="A0A804LAA2"/>
<dbReference type="PROSITE" id="PS00166">
    <property type="entry name" value="ENOYL_COA_HYDRATASE"/>
    <property type="match status" value="1"/>
</dbReference>
<keyword evidence="5" id="KW-1185">Reference proteome</keyword>
<gene>
    <name evidence="3" type="ORF">GSMUA_03750.1</name>
</gene>
<evidence type="ECO:0000313" key="5">
    <source>
        <dbReference type="Proteomes" id="UP000012960"/>
    </source>
</evidence>
<protein>
    <submittedName>
        <fullName evidence="3">(wild Malaysian banana) hypothetical protein</fullName>
    </submittedName>
</protein>
<dbReference type="EnsemblPlants" id="Ma11_t21360.1">
    <property type="protein sequence ID" value="Ma11_p21360.1"/>
    <property type="gene ID" value="Ma11_g21360"/>
</dbReference>
<dbReference type="Proteomes" id="UP000012960">
    <property type="component" value="Unplaced"/>
</dbReference>
<organism evidence="4 5">
    <name type="scientific">Musa acuminata subsp. malaccensis</name>
    <name type="common">Wild banana</name>
    <name type="synonym">Musa malaccensis</name>
    <dbReference type="NCBI Taxonomy" id="214687"/>
    <lineage>
        <taxon>Eukaryota</taxon>
        <taxon>Viridiplantae</taxon>
        <taxon>Streptophyta</taxon>
        <taxon>Embryophyta</taxon>
        <taxon>Tracheophyta</taxon>
        <taxon>Spermatophyta</taxon>
        <taxon>Magnoliopsida</taxon>
        <taxon>Liliopsida</taxon>
        <taxon>Zingiberales</taxon>
        <taxon>Musaceae</taxon>
        <taxon>Musa</taxon>
    </lineage>
</organism>
<dbReference type="GO" id="GO:0003824">
    <property type="term" value="F:catalytic activity"/>
    <property type="evidence" value="ECO:0007669"/>
    <property type="project" value="InterPro"/>
</dbReference>
<dbReference type="Gramene" id="Ma11_t21360.1">
    <property type="protein sequence ID" value="Ma11_p21360.1"/>
    <property type="gene ID" value="Ma11_g21360"/>
</dbReference>
<evidence type="ECO:0000313" key="4">
    <source>
        <dbReference type="EnsemblPlants" id="Ma11_p21360.1"/>
    </source>
</evidence>
<dbReference type="PANTHER" id="PTHR11941">
    <property type="entry name" value="ENOYL-COA HYDRATASE-RELATED"/>
    <property type="match status" value="1"/>
</dbReference>
<sequence>MAPFVARPTRPAAAVAATASPFLHHAASHRGLIIQTMSESVSWAGRRRRTRSGRRCCDDCGSVPRVFFAGTDLKRRLMSATEVQQFVNSLRSTFSYLLALSVPTIAVIEGAAPGGGLELALSCDLRVCVRRFNI</sequence>
<comment type="similarity">
    <text evidence="1 2">Belongs to the enoyl-CoA hydratase/isomerase family.</text>
</comment>